<dbReference type="InterPro" id="IPR036390">
    <property type="entry name" value="WH_DNA-bd_sf"/>
</dbReference>
<dbReference type="AlphaFoldDB" id="A0A6M5Z443"/>
<feature type="domain" description="HTH marR-type" evidence="1">
    <location>
        <begin position="54"/>
        <end position="189"/>
    </location>
</feature>
<dbReference type="Proteomes" id="UP000503447">
    <property type="component" value="Chromosome"/>
</dbReference>
<dbReference type="InterPro" id="IPR036388">
    <property type="entry name" value="WH-like_DNA-bd_sf"/>
</dbReference>
<dbReference type="GO" id="GO:0006950">
    <property type="term" value="P:response to stress"/>
    <property type="evidence" value="ECO:0007669"/>
    <property type="project" value="TreeGrafter"/>
</dbReference>
<protein>
    <submittedName>
        <fullName evidence="2">Transcriptional regulator, MarR family</fullName>
    </submittedName>
</protein>
<dbReference type="SUPFAM" id="SSF46785">
    <property type="entry name" value="Winged helix' DNA-binding domain"/>
    <property type="match status" value="1"/>
</dbReference>
<dbReference type="PANTHER" id="PTHR33164:SF104">
    <property type="entry name" value="TRANSCRIPTIONAL REGULATORY PROTEIN"/>
    <property type="match status" value="1"/>
</dbReference>
<reference evidence="3" key="1">
    <citation type="submission" date="2020-05" db="EMBL/GenBank/DDBJ databases">
        <title>Frigoriglobus tundricola gen. nov., sp. nov., a psychrotolerant cellulolytic planctomycete of the family Gemmataceae with two divergent copies of 16S rRNA gene.</title>
        <authorList>
            <person name="Kulichevskaya I.S."/>
            <person name="Ivanova A.A."/>
            <person name="Naumoff D.G."/>
            <person name="Beletsky A.V."/>
            <person name="Rijpstra W.I.C."/>
            <person name="Sinninghe Damste J.S."/>
            <person name="Mardanov A.V."/>
            <person name="Ravin N.V."/>
            <person name="Dedysh S.N."/>
        </authorList>
    </citation>
    <scope>NUCLEOTIDE SEQUENCE [LARGE SCALE GENOMIC DNA]</scope>
    <source>
        <strain evidence="3">PL17</strain>
    </source>
</reference>
<evidence type="ECO:0000259" key="1">
    <source>
        <dbReference type="PROSITE" id="PS50995"/>
    </source>
</evidence>
<dbReference type="PRINTS" id="PR00598">
    <property type="entry name" value="HTHMARR"/>
</dbReference>
<name>A0A6M5Z443_9BACT</name>
<keyword evidence="3" id="KW-1185">Reference proteome</keyword>
<dbReference type="Gene3D" id="1.10.10.10">
    <property type="entry name" value="Winged helix-like DNA-binding domain superfamily/Winged helix DNA-binding domain"/>
    <property type="match status" value="1"/>
</dbReference>
<dbReference type="InterPro" id="IPR039422">
    <property type="entry name" value="MarR/SlyA-like"/>
</dbReference>
<gene>
    <name evidence="2" type="ORF">FTUN_8667</name>
</gene>
<dbReference type="GO" id="GO:0003700">
    <property type="term" value="F:DNA-binding transcription factor activity"/>
    <property type="evidence" value="ECO:0007669"/>
    <property type="project" value="InterPro"/>
</dbReference>
<sequence length="193" mass="21158">MLWREATKNYLDVKNSNMDTTDVTQPAEAAAARDVVDRIIGKWREARPELDPSPLEVVGRVIVLAQHLERSVEAALEKHDLSLGQFDILATLRRHGKKGGLTPTQLLESVALSSGGMTARLDALADAGLISRKPSPDDRRMVVIGLTSKGRRVIENATKTRFKEAKDSLPSLDPAEMATLTSLLRRWLAQVAG</sequence>
<dbReference type="EMBL" id="CP053452">
    <property type="protein sequence ID" value="QJX01029.1"/>
    <property type="molecule type" value="Genomic_DNA"/>
</dbReference>
<dbReference type="InterPro" id="IPR000835">
    <property type="entry name" value="HTH_MarR-typ"/>
</dbReference>
<proteinExistence type="predicted"/>
<evidence type="ECO:0000313" key="2">
    <source>
        <dbReference type="EMBL" id="QJX01029.1"/>
    </source>
</evidence>
<evidence type="ECO:0000313" key="3">
    <source>
        <dbReference type="Proteomes" id="UP000503447"/>
    </source>
</evidence>
<organism evidence="2 3">
    <name type="scientific">Frigoriglobus tundricola</name>
    <dbReference type="NCBI Taxonomy" id="2774151"/>
    <lineage>
        <taxon>Bacteria</taxon>
        <taxon>Pseudomonadati</taxon>
        <taxon>Planctomycetota</taxon>
        <taxon>Planctomycetia</taxon>
        <taxon>Gemmatales</taxon>
        <taxon>Gemmataceae</taxon>
        <taxon>Frigoriglobus</taxon>
    </lineage>
</organism>
<dbReference type="KEGG" id="ftj:FTUN_8667"/>
<dbReference type="Pfam" id="PF01047">
    <property type="entry name" value="MarR"/>
    <property type="match status" value="1"/>
</dbReference>
<dbReference type="SMART" id="SM00347">
    <property type="entry name" value="HTH_MARR"/>
    <property type="match status" value="1"/>
</dbReference>
<accession>A0A6M5Z443</accession>
<dbReference type="PROSITE" id="PS50995">
    <property type="entry name" value="HTH_MARR_2"/>
    <property type="match status" value="1"/>
</dbReference>
<dbReference type="PANTHER" id="PTHR33164">
    <property type="entry name" value="TRANSCRIPTIONAL REGULATOR, MARR FAMILY"/>
    <property type="match status" value="1"/>
</dbReference>